<name>A0ABQ1CF09_9MYCO</name>
<proteinExistence type="predicted"/>
<dbReference type="InterPro" id="IPR026349">
    <property type="entry name" value="CHP04255"/>
</dbReference>
<evidence type="ECO:0000313" key="2">
    <source>
        <dbReference type="Proteomes" id="UP000465240"/>
    </source>
</evidence>
<keyword evidence="2" id="KW-1185">Reference proteome</keyword>
<reference evidence="1 2" key="1">
    <citation type="journal article" date="2019" name="Emerg. Microbes Infect.">
        <title>Comprehensive subspecies identification of 175 nontuberculous mycobacteria species based on 7547 genomic profiles.</title>
        <authorList>
            <person name="Matsumoto Y."/>
            <person name="Kinjo T."/>
            <person name="Motooka D."/>
            <person name="Nabeya D."/>
            <person name="Jung N."/>
            <person name="Uechi K."/>
            <person name="Horii T."/>
            <person name="Iida T."/>
            <person name="Fujita J."/>
            <person name="Nakamura S."/>
        </authorList>
    </citation>
    <scope>NUCLEOTIDE SEQUENCE [LARGE SCALE GENOMIC DNA]</scope>
    <source>
        <strain evidence="1 2">JCM 18565</strain>
    </source>
</reference>
<dbReference type="NCBIfam" id="TIGR04255">
    <property type="entry name" value="sporadTIGR04255"/>
    <property type="match status" value="1"/>
</dbReference>
<keyword evidence="1" id="KW-0614">Plasmid</keyword>
<evidence type="ECO:0008006" key="3">
    <source>
        <dbReference type="Google" id="ProtNLM"/>
    </source>
</evidence>
<evidence type="ECO:0000313" key="1">
    <source>
        <dbReference type="EMBL" id="GFG82922.1"/>
    </source>
</evidence>
<organism evidence="1 2">
    <name type="scientific">Mycobacterium paragordonae</name>
    <dbReference type="NCBI Taxonomy" id="1389713"/>
    <lineage>
        <taxon>Bacteria</taxon>
        <taxon>Bacillati</taxon>
        <taxon>Actinomycetota</taxon>
        <taxon>Actinomycetes</taxon>
        <taxon>Mycobacteriales</taxon>
        <taxon>Mycobacteriaceae</taxon>
        <taxon>Mycobacterium</taxon>
    </lineage>
</organism>
<gene>
    <name evidence="1" type="ORF">MPRG_61980</name>
</gene>
<dbReference type="Proteomes" id="UP000465240">
    <property type="component" value="Unassembled WGS sequence"/>
</dbReference>
<accession>A0ABQ1CF09</accession>
<dbReference type="EMBL" id="BLKX01000002">
    <property type="protein sequence ID" value="GFG82922.1"/>
    <property type="molecule type" value="Genomic_DNA"/>
</dbReference>
<geneLocation type="plasmid" evidence="1">
    <name>pJCM18565</name>
</geneLocation>
<sequence>MGDVATAEALPSFKLPPVIEVAVGIHFLQLPGLDTVALVRLVDRWRERFPKVQEQVALPPLGPANFMFQFGNSVAPIRLWVLTEDESLLIQVQHDRLLINWRKQQGDNPYPRYDVLRAELSTIWSDFERYIEGAGFGVLRPSAAEVTFFNRVPVAGASDVPRVIDALSTTFTLDGHVATRLQMERQLSEMDGQPFGRQTISLGYPADENALQLEINSIVAIDAELSSVDVFAALDVAHREGVMMFDHVTTEGMHIEWGKTDASN</sequence>
<comment type="caution">
    <text evidence="1">The sequence shown here is derived from an EMBL/GenBank/DDBJ whole genome shotgun (WGS) entry which is preliminary data.</text>
</comment>
<protein>
    <recommendedName>
        <fullName evidence="3">TIGR04255 family protein</fullName>
    </recommendedName>
</protein>